<reference evidence="5 6" key="1">
    <citation type="journal article" date="2018" name="G3 (Bethesda)">
        <title>A High-Quality Reference Genome for the Invasive Mosquitofish Gambusia affinis Using a Chicago Library.</title>
        <authorList>
            <person name="Hoffberg S.L."/>
            <person name="Troendle N.J."/>
            <person name="Glenn T.C."/>
            <person name="Mahmud O."/>
            <person name="Louha S."/>
            <person name="Chalopin D."/>
            <person name="Bennetzen J.L."/>
            <person name="Mauricio R."/>
        </authorList>
    </citation>
    <scope>NUCLEOTIDE SEQUENCE [LARGE SCALE GENOMIC DNA]</scope>
    <source>
        <strain evidence="5">NE01/NJP1002.9</strain>
        <tissue evidence="5">Muscle</tissue>
    </source>
</reference>
<evidence type="ECO:0008006" key="7">
    <source>
        <dbReference type="Google" id="ProtNLM"/>
    </source>
</evidence>
<dbReference type="GO" id="GO:0005737">
    <property type="term" value="C:cytoplasm"/>
    <property type="evidence" value="ECO:0007669"/>
    <property type="project" value="TreeGrafter"/>
</dbReference>
<evidence type="ECO:0000256" key="2">
    <source>
        <dbReference type="ARBA" id="ARBA00022553"/>
    </source>
</evidence>
<comment type="similarity">
    <text evidence="1">Belongs to the zygin family.</text>
</comment>
<evidence type="ECO:0000313" key="5">
    <source>
        <dbReference type="EMBL" id="PWA27579.1"/>
    </source>
</evidence>
<feature type="compositionally biased region" description="Polar residues" evidence="4">
    <location>
        <begin position="19"/>
        <end position="36"/>
    </location>
</feature>
<evidence type="ECO:0000313" key="6">
    <source>
        <dbReference type="Proteomes" id="UP000250572"/>
    </source>
</evidence>
<feature type="region of interest" description="Disordered" evidence="4">
    <location>
        <begin position="290"/>
        <end position="318"/>
    </location>
</feature>
<dbReference type="Proteomes" id="UP000250572">
    <property type="component" value="Unassembled WGS sequence"/>
</dbReference>
<dbReference type="AlphaFoldDB" id="A0A315VYP1"/>
<dbReference type="PANTHER" id="PTHR12394:SF11">
    <property type="entry name" value="FASCICULATION AND ELONGATION PROTEIN ZETA-2"/>
    <property type="match status" value="1"/>
</dbReference>
<evidence type="ECO:0000256" key="1">
    <source>
        <dbReference type="ARBA" id="ARBA00006788"/>
    </source>
</evidence>
<name>A0A315VYP1_GAMAF</name>
<dbReference type="STRING" id="33528.ENSGAFP00000007468"/>
<sequence length="503" mass="56711">MAAPLAHFDEDWQDFNEFKPSSESAEQLDQLNSNVGDPSGLDDFSDLDNSFSGEICSFKSMEDLVHDFDEKLTVCFRNYNTTTENIAPIKPITEENYLKDDEVWNSLTNNYGNVMPVDWKTSYTRSLHLPALKLKDQEGQKTDNQSLDLSDDEDEELREQLDMHSIIVSCINEEPLFTAEQVIEEIEEMMQESPDPDDDESPSQSDLSMLSQDLGALKRSGSNTSFEERLRQLSVSELSRTLEEVEAAIRRYSEELIQALALRDELDFEKEVKNSFISLLIDVQNKQKEHRELQRKKKKIRSTTTTGPNGQRTNSTHIPGTLLTLEGLSNVIQNGLRQTFGHSGGDKQYLTTVIPYEKKAGSPSVEDLQILTKILHAMRDDSEKVPALLTDYILKVLCPTLVSVNIVCSFLTVLKPLMVSTNSSSSMNCKHTFLASLTIPLSWAEMLGSQTSSSPVRDFPSITWLMLRRREFTLRTPSSSPAAISPVGSHLAARISWMSTKHR</sequence>
<feature type="compositionally biased region" description="Polar residues" evidence="4">
    <location>
        <begin position="307"/>
        <end position="318"/>
    </location>
</feature>
<feature type="region of interest" description="Disordered" evidence="4">
    <location>
        <begin position="135"/>
        <end position="154"/>
    </location>
</feature>
<dbReference type="PANTHER" id="PTHR12394">
    <property type="entry name" value="ZYGIN"/>
    <property type="match status" value="1"/>
</dbReference>
<organism evidence="5 6">
    <name type="scientific">Gambusia affinis</name>
    <name type="common">Western mosquitofish</name>
    <name type="synonym">Heterandria affinis</name>
    <dbReference type="NCBI Taxonomy" id="33528"/>
    <lineage>
        <taxon>Eukaryota</taxon>
        <taxon>Metazoa</taxon>
        <taxon>Chordata</taxon>
        <taxon>Craniata</taxon>
        <taxon>Vertebrata</taxon>
        <taxon>Euteleostomi</taxon>
        <taxon>Actinopterygii</taxon>
        <taxon>Neopterygii</taxon>
        <taxon>Teleostei</taxon>
        <taxon>Neoteleostei</taxon>
        <taxon>Acanthomorphata</taxon>
        <taxon>Ovalentaria</taxon>
        <taxon>Atherinomorphae</taxon>
        <taxon>Cyprinodontiformes</taxon>
        <taxon>Poeciliidae</taxon>
        <taxon>Poeciliinae</taxon>
        <taxon>Gambusia</taxon>
    </lineage>
</organism>
<dbReference type="GO" id="GO:0030424">
    <property type="term" value="C:axon"/>
    <property type="evidence" value="ECO:0007669"/>
    <property type="project" value="TreeGrafter"/>
</dbReference>
<accession>A0A315VYP1</accession>
<proteinExistence type="inferred from homology"/>
<feature type="region of interest" description="Disordered" evidence="4">
    <location>
        <begin position="19"/>
        <end position="39"/>
    </location>
</feature>
<keyword evidence="2" id="KW-0597">Phosphoprotein</keyword>
<protein>
    <recommendedName>
        <fullName evidence="7">Fasciculation and elongation protein zeta 2 (Zygin II)</fullName>
    </recommendedName>
</protein>
<evidence type="ECO:0000256" key="4">
    <source>
        <dbReference type="SAM" id="MobiDB-lite"/>
    </source>
</evidence>
<gene>
    <name evidence="5" type="ORF">CCH79_00000065</name>
</gene>
<evidence type="ECO:0000256" key="3">
    <source>
        <dbReference type="ARBA" id="ARBA00023054"/>
    </source>
</evidence>
<comment type="caution">
    <text evidence="5">The sequence shown here is derived from an EMBL/GenBank/DDBJ whole genome shotgun (WGS) entry which is preliminary data.</text>
</comment>
<dbReference type="Pfam" id="PF07763">
    <property type="entry name" value="FEZ"/>
    <property type="match status" value="1"/>
</dbReference>
<dbReference type="EMBL" id="NHOQ01001000">
    <property type="protein sequence ID" value="PWA27579.1"/>
    <property type="molecule type" value="Genomic_DNA"/>
</dbReference>
<keyword evidence="3" id="KW-0175">Coiled coil</keyword>
<dbReference type="InterPro" id="IPR011680">
    <property type="entry name" value="FEZ"/>
</dbReference>
<keyword evidence="6" id="KW-1185">Reference proteome</keyword>